<proteinExistence type="predicted"/>
<protein>
    <submittedName>
        <fullName evidence="1">Uncharacterized protein</fullName>
    </submittedName>
</protein>
<dbReference type="Proteomes" id="UP001168821">
    <property type="component" value="Unassembled WGS sequence"/>
</dbReference>
<accession>A0AA38MG99</accession>
<name>A0AA38MG99_9CUCU</name>
<evidence type="ECO:0000313" key="2">
    <source>
        <dbReference type="Proteomes" id="UP001168821"/>
    </source>
</evidence>
<comment type="caution">
    <text evidence="1">The sequence shown here is derived from an EMBL/GenBank/DDBJ whole genome shotgun (WGS) entry which is preliminary data.</text>
</comment>
<sequence>MPVQYLGILKVLVLYTKFKMQPIFFCLFFGLFFVSVSARSQETHLMIQNFSKQDIITTVVSGVDCFDFEDGNGPIERFENKAIPSGATVETRMEVNYYASDSPFTMTFWFEDKSSAWYRINQKYAIGDAEAGFSTAGTRKISYSKTGITIVISVFDK</sequence>
<organism evidence="1 2">
    <name type="scientific">Zophobas morio</name>
    <dbReference type="NCBI Taxonomy" id="2755281"/>
    <lineage>
        <taxon>Eukaryota</taxon>
        <taxon>Metazoa</taxon>
        <taxon>Ecdysozoa</taxon>
        <taxon>Arthropoda</taxon>
        <taxon>Hexapoda</taxon>
        <taxon>Insecta</taxon>
        <taxon>Pterygota</taxon>
        <taxon>Neoptera</taxon>
        <taxon>Endopterygota</taxon>
        <taxon>Coleoptera</taxon>
        <taxon>Polyphaga</taxon>
        <taxon>Cucujiformia</taxon>
        <taxon>Tenebrionidae</taxon>
        <taxon>Zophobas</taxon>
    </lineage>
</organism>
<reference evidence="1" key="1">
    <citation type="journal article" date="2023" name="G3 (Bethesda)">
        <title>Whole genome assemblies of Zophobas morio and Tenebrio molitor.</title>
        <authorList>
            <person name="Kaur S."/>
            <person name="Stinson S.A."/>
            <person name="diCenzo G.C."/>
        </authorList>
    </citation>
    <scope>NUCLEOTIDE SEQUENCE</scope>
    <source>
        <strain evidence="1">QUZm001</strain>
    </source>
</reference>
<evidence type="ECO:0000313" key="1">
    <source>
        <dbReference type="EMBL" id="KAJ3656045.1"/>
    </source>
</evidence>
<keyword evidence="2" id="KW-1185">Reference proteome</keyword>
<dbReference type="EMBL" id="JALNTZ010000004">
    <property type="protein sequence ID" value="KAJ3656045.1"/>
    <property type="molecule type" value="Genomic_DNA"/>
</dbReference>
<gene>
    <name evidence="1" type="ORF">Zmor_015148</name>
</gene>
<dbReference type="AlphaFoldDB" id="A0AA38MG99"/>